<organism evidence="4 5">
    <name type="scientific">Venustampulla echinocandica</name>
    <dbReference type="NCBI Taxonomy" id="2656787"/>
    <lineage>
        <taxon>Eukaryota</taxon>
        <taxon>Fungi</taxon>
        <taxon>Dikarya</taxon>
        <taxon>Ascomycota</taxon>
        <taxon>Pezizomycotina</taxon>
        <taxon>Leotiomycetes</taxon>
        <taxon>Helotiales</taxon>
        <taxon>Pleuroascaceae</taxon>
        <taxon>Venustampulla</taxon>
    </lineage>
</organism>
<protein>
    <recommendedName>
        <fullName evidence="3">Apple domain-containing protein</fullName>
    </recommendedName>
</protein>
<keyword evidence="5" id="KW-1185">Reference proteome</keyword>
<evidence type="ECO:0000313" key="4">
    <source>
        <dbReference type="EMBL" id="RDL37748.1"/>
    </source>
</evidence>
<dbReference type="InterPro" id="IPR003609">
    <property type="entry name" value="Pan_app"/>
</dbReference>
<dbReference type="EMBL" id="NPIC01000003">
    <property type="protein sequence ID" value="RDL37748.1"/>
    <property type="molecule type" value="Genomic_DNA"/>
</dbReference>
<sequence length="304" mass="32082">MKSTISCIAVLLQAGLAFAKPYPDGSDHVARQVVGPPGISECLFENDAPPVGPPPSNPNIDVLGFCSSYIAPTKVVTRTVLSTALVTATQITTAKVTLTTTRILTTSSWTSTTTTTTTTTKSPTVTGPSPTDSGLCPTPVTNMNCGIAGWGYATNNIYTAQPIKATTCHQLCLQAPDCLSFQVMQDTNDASPQCNLYKVPATAENIIPGAASPYLFYDRNCLEYSPSNCKSARNLARAEAVGTPWFLTNVPRETLSAICSCIVTAPPPGTTVTETRSRGATATTTIGKTTTEFYTVTKTTTMWG</sequence>
<dbReference type="PROSITE" id="PS50948">
    <property type="entry name" value="PAN"/>
    <property type="match status" value="1"/>
</dbReference>
<proteinExistence type="predicted"/>
<dbReference type="OrthoDB" id="3562088at2759"/>
<dbReference type="RefSeq" id="XP_031870404.1">
    <property type="nucleotide sequence ID" value="XM_032013804.1"/>
</dbReference>
<name>A0A370TQF0_9HELO</name>
<dbReference type="Proteomes" id="UP000254866">
    <property type="component" value="Unassembled WGS sequence"/>
</dbReference>
<evidence type="ECO:0000256" key="2">
    <source>
        <dbReference type="SAM" id="SignalP"/>
    </source>
</evidence>
<comment type="caution">
    <text evidence="4">The sequence shown here is derived from an EMBL/GenBank/DDBJ whole genome shotgun (WGS) entry which is preliminary data.</text>
</comment>
<evidence type="ECO:0000313" key="5">
    <source>
        <dbReference type="Proteomes" id="UP000254866"/>
    </source>
</evidence>
<accession>A0A370TQF0</accession>
<evidence type="ECO:0000256" key="1">
    <source>
        <dbReference type="SAM" id="MobiDB-lite"/>
    </source>
</evidence>
<feature type="chain" id="PRO_5016563155" description="Apple domain-containing protein" evidence="2">
    <location>
        <begin position="20"/>
        <end position="304"/>
    </location>
</feature>
<dbReference type="AlphaFoldDB" id="A0A370TQF0"/>
<feature type="domain" description="Apple" evidence="3">
    <location>
        <begin position="145"/>
        <end position="221"/>
    </location>
</feature>
<feature type="compositionally biased region" description="Low complexity" evidence="1">
    <location>
        <begin position="110"/>
        <end position="131"/>
    </location>
</feature>
<dbReference type="GeneID" id="43598030"/>
<feature type="region of interest" description="Disordered" evidence="1">
    <location>
        <begin position="110"/>
        <end position="132"/>
    </location>
</feature>
<reference evidence="4 5" key="1">
    <citation type="journal article" date="2018" name="IMA Fungus">
        <title>IMA Genome-F 9: Draft genome sequence of Annulohypoxylon stygium, Aspergillus mulundensis, Berkeleyomyces basicola (syn. Thielaviopsis basicola), Ceratocystis smalleyi, two Cercospora beticola strains, Coleophoma cylindrospora, Fusarium fracticaudum, Phialophora cf. hyalina, and Morchella septimelata.</title>
        <authorList>
            <person name="Wingfield B.D."/>
            <person name="Bills G.F."/>
            <person name="Dong Y."/>
            <person name="Huang W."/>
            <person name="Nel W.J."/>
            <person name="Swalarsk-Parry B.S."/>
            <person name="Vaghefi N."/>
            <person name="Wilken P.M."/>
            <person name="An Z."/>
            <person name="de Beer Z.W."/>
            <person name="De Vos L."/>
            <person name="Chen L."/>
            <person name="Duong T.A."/>
            <person name="Gao Y."/>
            <person name="Hammerbacher A."/>
            <person name="Kikkert J.R."/>
            <person name="Li Y."/>
            <person name="Li H."/>
            <person name="Li K."/>
            <person name="Li Q."/>
            <person name="Liu X."/>
            <person name="Ma X."/>
            <person name="Naidoo K."/>
            <person name="Pethybridge S.J."/>
            <person name="Sun J."/>
            <person name="Steenkamp E.T."/>
            <person name="van der Nest M.A."/>
            <person name="van Wyk S."/>
            <person name="Wingfield M.J."/>
            <person name="Xiong C."/>
            <person name="Yue Q."/>
            <person name="Zhang X."/>
        </authorList>
    </citation>
    <scope>NUCLEOTIDE SEQUENCE [LARGE SCALE GENOMIC DNA]</scope>
    <source>
        <strain evidence="4 5">BP 5553</strain>
    </source>
</reference>
<feature type="signal peptide" evidence="2">
    <location>
        <begin position="1"/>
        <end position="19"/>
    </location>
</feature>
<gene>
    <name evidence="4" type="ORF">BP5553_05181</name>
</gene>
<keyword evidence="2" id="KW-0732">Signal</keyword>
<evidence type="ECO:0000259" key="3">
    <source>
        <dbReference type="PROSITE" id="PS50948"/>
    </source>
</evidence>